<feature type="transmembrane region" description="Helical" evidence="2">
    <location>
        <begin position="407"/>
        <end position="429"/>
    </location>
</feature>
<keyword evidence="2" id="KW-0472">Membrane</keyword>
<evidence type="ECO:0000256" key="1">
    <source>
        <dbReference type="SAM" id="MobiDB-lite"/>
    </source>
</evidence>
<dbReference type="PANTHER" id="PTHR33973">
    <property type="entry name" value="OS07G0153300 PROTEIN"/>
    <property type="match status" value="1"/>
</dbReference>
<evidence type="ECO:0000256" key="2">
    <source>
        <dbReference type="SAM" id="Phobius"/>
    </source>
</evidence>
<sequence length="493" mass="56445">MISSMAWFIVGATIILILSLPVYTITLAIITILRAKWRHHRDNHNTDFHGKNPNNSTTASSPWSHIRTSFFQGTVFHIRHRPVIHAFKYPLYFAVVELDEASELFGTDNVHSSSSSSAEQQRQQTQTLNPSGTLWPLSSIMLLRDIDHLKNGEGISNNTTSAASESRHNLSMRDRICNLVHERTNGKLDLRSCCSSTNERENRRKIILVTHLMYYGYCFNPVSLFFILKPTNGNNDEGKEDQYKEGEEGIDAEEIEAIVVEVSNTPWNEMSIYVLHPDSVDTLEHTVYPRAPSSASFSTTANNATTKFNTTIHRYRWRKNFHVSPFMTMDFDYDWKFQVSCNRIKVEATMIRRPLDDGVGQGLVVEKEENVKSANTFDNKNTNDSQLYFTAGFDIQRTNLHPPTFKYPLQLAFIILRFPIYCFIIQLWIHYEAFKLLMKGVQFIPHPQGSETGASRAIAAVMRPIFGAMEVAEIWWSRWKSRGRGGECKSKDA</sequence>
<keyword evidence="2" id="KW-1133">Transmembrane helix</keyword>
<evidence type="ECO:0000313" key="3">
    <source>
        <dbReference type="EMBL" id="KAL3761783.1"/>
    </source>
</evidence>
<dbReference type="AlphaFoldDB" id="A0ABD3MFX6"/>
<dbReference type="InterPro" id="IPR010775">
    <property type="entry name" value="DUF1365"/>
</dbReference>
<reference evidence="3 4" key="1">
    <citation type="submission" date="2024-10" db="EMBL/GenBank/DDBJ databases">
        <title>Updated reference genomes for cyclostephanoid diatoms.</title>
        <authorList>
            <person name="Roberts W.R."/>
            <person name="Alverson A.J."/>
        </authorList>
    </citation>
    <scope>NUCLEOTIDE SEQUENCE [LARGE SCALE GENOMIC DNA]</scope>
    <source>
        <strain evidence="3 4">AJA232-27</strain>
    </source>
</reference>
<dbReference type="Proteomes" id="UP001530293">
    <property type="component" value="Unassembled WGS sequence"/>
</dbReference>
<proteinExistence type="predicted"/>
<dbReference type="PANTHER" id="PTHR33973:SF4">
    <property type="entry name" value="OS07G0153300 PROTEIN"/>
    <property type="match status" value="1"/>
</dbReference>
<feature type="transmembrane region" description="Helical" evidence="2">
    <location>
        <begin position="6"/>
        <end position="33"/>
    </location>
</feature>
<feature type="compositionally biased region" description="Polar residues" evidence="1">
    <location>
        <begin position="118"/>
        <end position="130"/>
    </location>
</feature>
<keyword evidence="2" id="KW-0812">Transmembrane</keyword>
<name>A0ABD3MFX6_9STRA</name>
<gene>
    <name evidence="3" type="ORF">ACHAWU_001299</name>
</gene>
<comment type="caution">
    <text evidence="3">The sequence shown here is derived from an EMBL/GenBank/DDBJ whole genome shotgun (WGS) entry which is preliminary data.</text>
</comment>
<feature type="region of interest" description="Disordered" evidence="1">
    <location>
        <begin position="109"/>
        <end position="130"/>
    </location>
</feature>
<organism evidence="3 4">
    <name type="scientific">Discostella pseudostelligera</name>
    <dbReference type="NCBI Taxonomy" id="259834"/>
    <lineage>
        <taxon>Eukaryota</taxon>
        <taxon>Sar</taxon>
        <taxon>Stramenopiles</taxon>
        <taxon>Ochrophyta</taxon>
        <taxon>Bacillariophyta</taxon>
        <taxon>Coscinodiscophyceae</taxon>
        <taxon>Thalassiosirophycidae</taxon>
        <taxon>Stephanodiscales</taxon>
        <taxon>Stephanodiscaceae</taxon>
        <taxon>Discostella</taxon>
    </lineage>
</organism>
<evidence type="ECO:0000313" key="4">
    <source>
        <dbReference type="Proteomes" id="UP001530293"/>
    </source>
</evidence>
<keyword evidence="4" id="KW-1185">Reference proteome</keyword>
<feature type="transmembrane region" description="Helical" evidence="2">
    <location>
        <begin position="206"/>
        <end position="228"/>
    </location>
</feature>
<accession>A0ABD3MFX6</accession>
<dbReference type="Pfam" id="PF07103">
    <property type="entry name" value="DUF1365"/>
    <property type="match status" value="1"/>
</dbReference>
<evidence type="ECO:0008006" key="5">
    <source>
        <dbReference type="Google" id="ProtNLM"/>
    </source>
</evidence>
<protein>
    <recommendedName>
        <fullName evidence="5">Transmembrane protein 231</fullName>
    </recommendedName>
</protein>
<dbReference type="EMBL" id="JALLBG020000147">
    <property type="protein sequence ID" value="KAL3761783.1"/>
    <property type="molecule type" value="Genomic_DNA"/>
</dbReference>